<dbReference type="Pfam" id="PF13175">
    <property type="entry name" value="AAA_15"/>
    <property type="match status" value="1"/>
</dbReference>
<dbReference type="EMBL" id="FMHV01000002">
    <property type="protein sequence ID" value="SCL20347.1"/>
    <property type="molecule type" value="Genomic_DNA"/>
</dbReference>
<evidence type="ECO:0000259" key="1">
    <source>
        <dbReference type="Pfam" id="PF13175"/>
    </source>
</evidence>
<dbReference type="GO" id="GO:0005524">
    <property type="term" value="F:ATP binding"/>
    <property type="evidence" value="ECO:0007669"/>
    <property type="project" value="InterPro"/>
</dbReference>
<dbReference type="Pfam" id="PF13304">
    <property type="entry name" value="AAA_21"/>
    <property type="match status" value="1"/>
</dbReference>
<evidence type="ECO:0000259" key="2">
    <source>
        <dbReference type="Pfam" id="PF13304"/>
    </source>
</evidence>
<feature type="domain" description="ATPase AAA-type core" evidence="2">
    <location>
        <begin position="297"/>
        <end position="378"/>
    </location>
</feature>
<dbReference type="CDD" id="cd00267">
    <property type="entry name" value="ABC_ATPase"/>
    <property type="match status" value="1"/>
</dbReference>
<dbReference type="InterPro" id="IPR051396">
    <property type="entry name" value="Bact_Antivir_Def_Nuclease"/>
</dbReference>
<gene>
    <name evidence="3" type="ORF">GA0070624_1975</name>
</gene>
<protein>
    <submittedName>
        <fullName evidence="3">AAA domain-containing protein, putative AbiEii toxin, Type IV TA system</fullName>
    </submittedName>
</protein>
<feature type="domain" description="Endonuclease GajA/Old nuclease/RecF-like AAA" evidence="1">
    <location>
        <begin position="1"/>
        <end position="52"/>
    </location>
</feature>
<reference evidence="4" key="1">
    <citation type="submission" date="2016-06" db="EMBL/GenBank/DDBJ databases">
        <authorList>
            <person name="Varghese N."/>
            <person name="Submissions Spin"/>
        </authorList>
    </citation>
    <scope>NUCLEOTIDE SEQUENCE [LARGE SCALE GENOMIC DNA]</scope>
    <source>
        <strain evidence="4">DSM 45431</strain>
    </source>
</reference>
<dbReference type="GO" id="GO:0016887">
    <property type="term" value="F:ATP hydrolysis activity"/>
    <property type="evidence" value="ECO:0007669"/>
    <property type="project" value="InterPro"/>
</dbReference>
<name>A0A1C6RT08_9ACTN</name>
<sequence>MKILSLSLPSYRNLRDFIINFDEEQSTTALIGGNGTGKSHLIEAIVEIFRDLETAEASAFPYTILYTCRGQTIEVSNDPSKVSRPLTINVNGERIAQKRFREQAAQLLPSYVFAYYSGWSDRLERQFDEPTRRHYEAVMDSGGAGLPLRRMFFCRKEYSQLVLLAFFLAPPDIARVVLEKYLAIADFDSALFVLKRPWWFSGKPNRAQLEDGDPRFWYARGAFRPFLAKLWDESLAPIRVEDRVARDIRKQPEQSEHQYLFLRDLNSLARLHRSGDEVKELFGHLESLFLCDLIDEVRVVIRRTDGHRVKFVQMSEGEQQFLTVLGLMLFTRNDESLYLLDEPDTHLNPIWTYEYLSLLQDTIRQDKGQLLVATHNPLMIGGLVREQVRRFNREGTSHVATEPEYDPVSMSIEGVLRSEMYGLRSTLSKQVLALLDEQYALLGEDLSVQGRARLSEVSRELNELGIAHTYPNPYFNSFAAALARRRQSDAVRLTEEEMSEQAALSDQILRELELEETGDEESA</sequence>
<dbReference type="PANTHER" id="PTHR43581:SF4">
    <property type="entry name" value="ATP_GTP PHOSPHATASE"/>
    <property type="match status" value="1"/>
</dbReference>
<dbReference type="InterPro" id="IPR041685">
    <property type="entry name" value="AAA_GajA/Old/RecF-like"/>
</dbReference>
<dbReference type="InterPro" id="IPR027417">
    <property type="entry name" value="P-loop_NTPase"/>
</dbReference>
<dbReference type="RefSeq" id="WP_141714974.1">
    <property type="nucleotide sequence ID" value="NZ_FMHV01000002.1"/>
</dbReference>
<dbReference type="AlphaFoldDB" id="A0A1C6RT08"/>
<evidence type="ECO:0000313" key="4">
    <source>
        <dbReference type="Proteomes" id="UP000199413"/>
    </source>
</evidence>
<dbReference type="OrthoDB" id="3322489at2"/>
<dbReference type="STRING" id="568872.GA0070624_1975"/>
<proteinExistence type="predicted"/>
<keyword evidence="4" id="KW-1185">Reference proteome</keyword>
<dbReference type="Gene3D" id="3.40.50.300">
    <property type="entry name" value="P-loop containing nucleotide triphosphate hydrolases"/>
    <property type="match status" value="2"/>
</dbReference>
<dbReference type="Proteomes" id="UP000199413">
    <property type="component" value="Unassembled WGS sequence"/>
</dbReference>
<dbReference type="InterPro" id="IPR003959">
    <property type="entry name" value="ATPase_AAA_core"/>
</dbReference>
<dbReference type="SUPFAM" id="SSF52540">
    <property type="entry name" value="P-loop containing nucleoside triphosphate hydrolases"/>
    <property type="match status" value="1"/>
</dbReference>
<dbReference type="PANTHER" id="PTHR43581">
    <property type="entry name" value="ATP/GTP PHOSPHATASE"/>
    <property type="match status" value="1"/>
</dbReference>
<accession>A0A1C6RT08</accession>
<evidence type="ECO:0000313" key="3">
    <source>
        <dbReference type="EMBL" id="SCL20347.1"/>
    </source>
</evidence>
<organism evidence="3 4">
    <name type="scientific">Micromonospora rhizosphaerae</name>
    <dbReference type="NCBI Taxonomy" id="568872"/>
    <lineage>
        <taxon>Bacteria</taxon>
        <taxon>Bacillati</taxon>
        <taxon>Actinomycetota</taxon>
        <taxon>Actinomycetes</taxon>
        <taxon>Micromonosporales</taxon>
        <taxon>Micromonosporaceae</taxon>
        <taxon>Micromonospora</taxon>
    </lineage>
</organism>